<keyword evidence="1" id="KW-0812">Transmembrane</keyword>
<evidence type="ECO:0000313" key="3">
    <source>
        <dbReference type="Proteomes" id="UP000231293"/>
    </source>
</evidence>
<dbReference type="Proteomes" id="UP000231293">
    <property type="component" value="Unassembled WGS sequence"/>
</dbReference>
<dbReference type="RefSeq" id="WP_100090781.1">
    <property type="nucleotide sequence ID" value="NZ_MDVB01000065.1"/>
</dbReference>
<comment type="caution">
    <text evidence="2">The sequence shown here is derived from an EMBL/GenBank/DDBJ whole genome shotgun (WGS) entry which is preliminary data.</text>
</comment>
<name>A0A2N9WTQ7_9NEIS</name>
<keyword evidence="1" id="KW-1133">Transmembrane helix</keyword>
<accession>A0A2N9WTQ7</accession>
<keyword evidence="1" id="KW-0472">Membrane</keyword>
<feature type="transmembrane region" description="Helical" evidence="1">
    <location>
        <begin position="61"/>
        <end position="80"/>
    </location>
</feature>
<evidence type="ECO:0000313" key="2">
    <source>
        <dbReference type="EMBL" id="PIT15062.1"/>
    </source>
</evidence>
<reference evidence="2 3" key="1">
    <citation type="journal article" date="2017" name="MBio">
        <title>Type VI secretion-mediated competition in the bee gut microbiome.</title>
        <authorList>
            <person name="Steele M.I."/>
            <person name="Kwong W.K."/>
            <person name="Powell J.E."/>
            <person name="Whiteley M."/>
            <person name="Moran N.A."/>
        </authorList>
    </citation>
    <scope>NUCLEOTIDE SEQUENCE [LARGE SCALE GENOMIC DNA]</scope>
    <source>
        <strain evidence="2 3">App2-2</strain>
    </source>
</reference>
<evidence type="ECO:0000256" key="1">
    <source>
        <dbReference type="SAM" id="Phobius"/>
    </source>
</evidence>
<organism evidence="2 3">
    <name type="scientific">Snodgrassella alvi</name>
    <dbReference type="NCBI Taxonomy" id="1196083"/>
    <lineage>
        <taxon>Bacteria</taxon>
        <taxon>Pseudomonadati</taxon>
        <taxon>Pseudomonadota</taxon>
        <taxon>Betaproteobacteria</taxon>
        <taxon>Neisseriales</taxon>
        <taxon>Neisseriaceae</taxon>
        <taxon>Snodgrassella</taxon>
    </lineage>
</organism>
<dbReference type="AlphaFoldDB" id="A0A2N9WTQ7"/>
<protein>
    <submittedName>
        <fullName evidence="2">Uncharacterized protein</fullName>
    </submittedName>
</protein>
<sequence length="202" mass="24014">MNLSEHKVFLQMKADVQSEKPIIEWQSCPVRFSKLFKWTGQYFSIWNVIIFSLYFIAELLFIYSLSIVVLFISIIIYAIWMHNNKKTCAIKESHLVSLDRKNRTITVSNEQYAIRQHQLTDNYFIRVECALPYGRKVSSYKPPLWRRGRLVIKDENLKTAEILFEYFFCDVDALKQLIEVADILAKELNIIRARDYVINKIY</sequence>
<dbReference type="EMBL" id="MDVB01000065">
    <property type="protein sequence ID" value="PIT15062.1"/>
    <property type="molecule type" value="Genomic_DNA"/>
</dbReference>
<gene>
    <name evidence="2" type="ORF">BGI32_06050</name>
</gene>
<feature type="transmembrane region" description="Helical" evidence="1">
    <location>
        <begin position="35"/>
        <end position="55"/>
    </location>
</feature>
<proteinExistence type="predicted"/>